<evidence type="ECO:0000256" key="1">
    <source>
        <dbReference type="ARBA" id="ARBA00022729"/>
    </source>
</evidence>
<dbReference type="InterPro" id="IPR026444">
    <property type="entry name" value="Secre_tail"/>
</dbReference>
<dbReference type="RefSeq" id="WP_155088350.1">
    <property type="nucleotide sequence ID" value="NZ_WJYA01000004.1"/>
</dbReference>
<gene>
    <name evidence="3" type="ORF">F1003_06255</name>
</gene>
<dbReference type="Proteomes" id="UP000447545">
    <property type="component" value="Unassembled WGS sequence"/>
</dbReference>
<keyword evidence="4" id="KW-1185">Reference proteome</keyword>
<proteinExistence type="predicted"/>
<dbReference type="NCBIfam" id="TIGR04183">
    <property type="entry name" value="Por_Secre_tail"/>
    <property type="match status" value="1"/>
</dbReference>
<feature type="domain" description="Secretion system C-terminal sorting" evidence="2">
    <location>
        <begin position="971"/>
        <end position="1023"/>
    </location>
</feature>
<keyword evidence="1" id="KW-0732">Signal</keyword>
<dbReference type="Gene3D" id="2.60.40.2030">
    <property type="match status" value="1"/>
</dbReference>
<evidence type="ECO:0000259" key="2">
    <source>
        <dbReference type="Pfam" id="PF18962"/>
    </source>
</evidence>
<organism evidence="3 4">
    <name type="scientific">Winogradskyella ouciana</name>
    <dbReference type="NCBI Taxonomy" id="2608631"/>
    <lineage>
        <taxon>Bacteria</taxon>
        <taxon>Pseudomonadati</taxon>
        <taxon>Bacteroidota</taxon>
        <taxon>Flavobacteriia</taxon>
        <taxon>Flavobacteriales</taxon>
        <taxon>Flavobacteriaceae</taxon>
        <taxon>Winogradskyella</taxon>
    </lineage>
</organism>
<accession>A0A7K1GBM5</accession>
<reference evidence="3 4" key="1">
    <citation type="submission" date="2019-11" db="EMBL/GenBank/DDBJ databases">
        <title>Winogradskyella ouciana sp. nov., isolated from the hadal seawater of the Mariana Trench.</title>
        <authorList>
            <person name="Liu R."/>
        </authorList>
    </citation>
    <scope>NUCLEOTIDE SEQUENCE [LARGE SCALE GENOMIC DNA]</scope>
    <source>
        <strain evidence="3 4">ZXX205</strain>
    </source>
</reference>
<dbReference type="AlphaFoldDB" id="A0A7K1GBM5"/>
<evidence type="ECO:0000313" key="4">
    <source>
        <dbReference type="Proteomes" id="UP000447545"/>
    </source>
</evidence>
<dbReference type="Pfam" id="PF18962">
    <property type="entry name" value="Por_Secre_tail"/>
    <property type="match status" value="1"/>
</dbReference>
<dbReference type="EMBL" id="WJYA01000004">
    <property type="protein sequence ID" value="MTE26531.1"/>
    <property type="molecule type" value="Genomic_DNA"/>
</dbReference>
<name>A0A7K1GBM5_9FLAO</name>
<dbReference type="InterPro" id="IPR038081">
    <property type="entry name" value="CalX-like_sf"/>
</dbReference>
<comment type="caution">
    <text evidence="3">The sequence shown here is derived from an EMBL/GenBank/DDBJ whole genome shotgun (WGS) entry which is preliminary data.</text>
</comment>
<sequence length="1025" mass="107835">MRHFYTFLVAILFTSFGFGQTIYDADFSNDGDGFPAHTTSSPPAAGPASAGPFGLAPNAWTLSYVNTPATDGTSNTFEVVGGELQSDDWGGQGIFTSQAIDVSGTSTVDISATGVNSGANDGDFTYFYILDGGTRVETSIGVTSNGNPVNYSIVGLDVSGASTLEVGFEFSENGSGNGYDISQFTVTSVGGGSNPTIGFDSATSTENETNTTFTSSNIPITVSNYDGNQIDIDVNVTGGTAEAGDYSFTSPTSLSFTADGTQNITIDINDDADFDDETVELTITETSSVTGLVISQATHTVTIIDDEVAPPVTTVAFQSFEGADSWNYTTNPATFEEPGAVWSVVDNTFNSFGTIPSDGINFFGIQDLESTNGTSGFGSIDFKTLYVAGLSNVVVRFDYEVDGFDSDDDMKYELFEDNISQGEVVFVDGFSNLNADGTIEINVTPGTTSIRLVVSVRQNGGSDYGALDNFRVEGLYSGLTYANATWTPSAPDGTTGSSDALIVNGEYTVSGTTELNDVLVNPAASVIVPTSTTLNANTITLESDSRGFANLISNGSINSSIAYNRFVSEVGTGATGTGGNDLISLPLFPSGGLTFDTFLTLGSPTNATKLASQTTIATTYAFGPYNNETPVPDYENYDSNSTDALVVAKGYRVATTTGETLTFTGDALQANQTIMLTNPVAGGSQWNLIGNPFASYVDAQAWLSTNGSILDPTAIAIYGYNSGTYSGSDQTTGNFTIINGTSNNTLNIAPGQAFFVAADTGDLSGNAGTVVFAGNSGFPADMRTTTGDDDFIEGRNSTNHHLKLKLNGTTSETTSFYFNDNSTRGLDPGFDAATLDAFTSEHLLYSHLVEDNTGRSMAINSLSLEDMLDVTIPLGVNANQGEEITFSIDTSTLPNGIDVYLDDNVANTSTLLNSNDYTVTPSVDLNGTGRFYLRLGDSALSAPTAIFDQIDIFTNRTEKTVVISGELPESSVAHIYDLQGRQVLSTDLDTALRTQRINISDLSTGIYVVKVSNNTASKSQKVILN</sequence>
<dbReference type="SUPFAM" id="SSF141072">
    <property type="entry name" value="CalX-like"/>
    <property type="match status" value="1"/>
</dbReference>
<evidence type="ECO:0000313" key="3">
    <source>
        <dbReference type="EMBL" id="MTE26531.1"/>
    </source>
</evidence>
<protein>
    <submittedName>
        <fullName evidence="3">T9SS type A sorting domain-containing protein</fullName>
    </submittedName>
</protein>